<keyword evidence="2" id="KW-1185">Reference proteome</keyword>
<comment type="caution">
    <text evidence="1">The sequence shown here is derived from an EMBL/GenBank/DDBJ whole genome shotgun (WGS) entry which is preliminary data.</text>
</comment>
<dbReference type="Proteomes" id="UP000037696">
    <property type="component" value="Unassembled WGS sequence"/>
</dbReference>
<protein>
    <submittedName>
        <fullName evidence="1">Uncharacterized protein</fullName>
    </submittedName>
</protein>
<name>A0A0M8P2B8_9EURO</name>
<proteinExistence type="predicted"/>
<sequence>MLPEGSNELGGEVTTNERVMCRMAYLVARIWGKWGNYGPDVIFFISLSSFYIDTQLLLLDNCKMSIEECQPNKDRTDSSAA</sequence>
<gene>
    <name evidence="1" type="ORF">ACN38_g10186</name>
</gene>
<dbReference type="EMBL" id="LHQQ01000224">
    <property type="protein sequence ID" value="KOS38990.1"/>
    <property type="molecule type" value="Genomic_DNA"/>
</dbReference>
<dbReference type="AlphaFoldDB" id="A0A0M8P2B8"/>
<organism evidence="1 2">
    <name type="scientific">Penicillium nordicum</name>
    <dbReference type="NCBI Taxonomy" id="229535"/>
    <lineage>
        <taxon>Eukaryota</taxon>
        <taxon>Fungi</taxon>
        <taxon>Dikarya</taxon>
        <taxon>Ascomycota</taxon>
        <taxon>Pezizomycotina</taxon>
        <taxon>Eurotiomycetes</taxon>
        <taxon>Eurotiomycetidae</taxon>
        <taxon>Eurotiales</taxon>
        <taxon>Aspergillaceae</taxon>
        <taxon>Penicillium</taxon>
    </lineage>
</organism>
<evidence type="ECO:0000313" key="2">
    <source>
        <dbReference type="Proteomes" id="UP000037696"/>
    </source>
</evidence>
<evidence type="ECO:0000313" key="1">
    <source>
        <dbReference type="EMBL" id="KOS38990.1"/>
    </source>
</evidence>
<accession>A0A0M8P2B8</accession>
<reference evidence="1 2" key="1">
    <citation type="submission" date="2015-08" db="EMBL/GenBank/DDBJ databases">
        <title>Genome sequencing of Penicillium nordicum.</title>
        <authorList>
            <person name="Nguyen H.D."/>
            <person name="Seifert K.A."/>
        </authorList>
    </citation>
    <scope>NUCLEOTIDE SEQUENCE [LARGE SCALE GENOMIC DNA]</scope>
    <source>
        <strain evidence="1 2">DAOMC 185683</strain>
    </source>
</reference>